<comment type="caution">
    <text evidence="6">The sequence shown here is derived from an EMBL/GenBank/DDBJ whole genome shotgun (WGS) entry which is preliminary data.</text>
</comment>
<organism evidence="6 7">
    <name type="scientific">Cercopithifilaria johnstoni</name>
    <dbReference type="NCBI Taxonomy" id="2874296"/>
    <lineage>
        <taxon>Eukaryota</taxon>
        <taxon>Metazoa</taxon>
        <taxon>Ecdysozoa</taxon>
        <taxon>Nematoda</taxon>
        <taxon>Chromadorea</taxon>
        <taxon>Rhabditida</taxon>
        <taxon>Spirurina</taxon>
        <taxon>Spiruromorpha</taxon>
        <taxon>Filarioidea</taxon>
        <taxon>Onchocercidae</taxon>
        <taxon>Cercopithifilaria</taxon>
    </lineage>
</organism>
<dbReference type="EMBL" id="CAKAEH010001326">
    <property type="protein sequence ID" value="CAG9534715.1"/>
    <property type="molecule type" value="Genomic_DNA"/>
</dbReference>
<sequence length="109" mass="12940">MILILKNSRLFISFFSYRKSAQKLKKMIRHKPVSARERVIRYTEFVIKYGPFDNFNTAGSELNIFQYFLVDVLLMIVPFGLLIISESCITRILFILFGFFENPHSTFFR</sequence>
<proteinExistence type="inferred from homology"/>
<dbReference type="PANTHER" id="PTHR48043:SF145">
    <property type="entry name" value="FI06409P-RELATED"/>
    <property type="match status" value="1"/>
</dbReference>
<evidence type="ECO:0000256" key="4">
    <source>
        <dbReference type="ARBA" id="ARBA00022679"/>
    </source>
</evidence>
<dbReference type="PANTHER" id="PTHR48043">
    <property type="entry name" value="EG:EG0003.4 PROTEIN-RELATED"/>
    <property type="match status" value="1"/>
</dbReference>
<evidence type="ECO:0000256" key="3">
    <source>
        <dbReference type="ARBA" id="ARBA00022676"/>
    </source>
</evidence>
<dbReference type="GO" id="GO:0015020">
    <property type="term" value="F:glucuronosyltransferase activity"/>
    <property type="evidence" value="ECO:0007669"/>
    <property type="project" value="UniProtKB-EC"/>
</dbReference>
<evidence type="ECO:0000256" key="5">
    <source>
        <dbReference type="SAM" id="Phobius"/>
    </source>
</evidence>
<name>A0A8J2LU03_9BILA</name>
<gene>
    <name evidence="6" type="ORF">CJOHNSTONI_LOCUS4827</name>
</gene>
<keyword evidence="7" id="KW-1185">Reference proteome</keyword>
<keyword evidence="5" id="KW-0472">Membrane</keyword>
<evidence type="ECO:0000256" key="1">
    <source>
        <dbReference type="ARBA" id="ARBA00009995"/>
    </source>
</evidence>
<evidence type="ECO:0000313" key="6">
    <source>
        <dbReference type="EMBL" id="CAG9534715.1"/>
    </source>
</evidence>
<evidence type="ECO:0000256" key="2">
    <source>
        <dbReference type="ARBA" id="ARBA00012544"/>
    </source>
</evidence>
<keyword evidence="3" id="KW-0328">Glycosyltransferase</keyword>
<reference evidence="6" key="1">
    <citation type="submission" date="2021-09" db="EMBL/GenBank/DDBJ databases">
        <authorList>
            <consortium name="Pathogen Informatics"/>
        </authorList>
    </citation>
    <scope>NUCLEOTIDE SEQUENCE</scope>
</reference>
<dbReference type="OrthoDB" id="5850613at2759"/>
<comment type="similarity">
    <text evidence="1">Belongs to the UDP-glycosyltransferase family.</text>
</comment>
<dbReference type="InterPro" id="IPR050271">
    <property type="entry name" value="UDP-glycosyltransferase"/>
</dbReference>
<evidence type="ECO:0000313" key="7">
    <source>
        <dbReference type="Proteomes" id="UP000746747"/>
    </source>
</evidence>
<dbReference type="AlphaFoldDB" id="A0A8J2LU03"/>
<keyword evidence="5" id="KW-1133">Transmembrane helix</keyword>
<dbReference type="Proteomes" id="UP000746747">
    <property type="component" value="Unassembled WGS sequence"/>
</dbReference>
<accession>A0A8J2LU03</accession>
<keyword evidence="4" id="KW-0808">Transferase</keyword>
<protein>
    <recommendedName>
        <fullName evidence="2">glucuronosyltransferase</fullName>
        <ecNumber evidence="2">2.4.1.17</ecNumber>
    </recommendedName>
</protein>
<dbReference type="EC" id="2.4.1.17" evidence="2"/>
<feature type="transmembrane region" description="Helical" evidence="5">
    <location>
        <begin position="64"/>
        <end position="84"/>
    </location>
</feature>
<keyword evidence="5" id="KW-0812">Transmembrane</keyword>